<dbReference type="GO" id="GO:0009306">
    <property type="term" value="P:protein secretion"/>
    <property type="evidence" value="ECO:0007669"/>
    <property type="project" value="TreeGrafter"/>
</dbReference>
<dbReference type="Gene3D" id="1.25.10.10">
    <property type="entry name" value="Leucine-rich Repeat Variant"/>
    <property type="match status" value="1"/>
</dbReference>
<evidence type="ECO:0000259" key="3">
    <source>
        <dbReference type="Pfam" id="PF10363"/>
    </source>
</evidence>
<feature type="compositionally biased region" description="Acidic residues" evidence="2">
    <location>
        <begin position="60"/>
        <end position="75"/>
    </location>
</feature>
<feature type="compositionally biased region" description="Basic and acidic residues" evidence="2">
    <location>
        <begin position="421"/>
        <end position="431"/>
    </location>
</feature>
<organism evidence="4 5">
    <name type="scientific">Fomitiporia mediterranea (strain MF3/22)</name>
    <name type="common">Grapevine white-rot fungus</name>
    <dbReference type="NCBI Taxonomy" id="694068"/>
    <lineage>
        <taxon>Eukaryota</taxon>
        <taxon>Fungi</taxon>
        <taxon>Dikarya</taxon>
        <taxon>Basidiomycota</taxon>
        <taxon>Agaricomycotina</taxon>
        <taxon>Agaricomycetes</taxon>
        <taxon>Hymenochaetales</taxon>
        <taxon>Hymenochaetaceae</taxon>
        <taxon>Fomitiporia</taxon>
    </lineage>
</organism>
<dbReference type="Pfam" id="PF10363">
    <property type="entry name" value="RTP1_C1"/>
    <property type="match status" value="1"/>
</dbReference>
<dbReference type="InterPro" id="IPR016024">
    <property type="entry name" value="ARM-type_fold"/>
</dbReference>
<feature type="region of interest" description="Disordered" evidence="2">
    <location>
        <begin position="386"/>
        <end position="471"/>
    </location>
</feature>
<dbReference type="eggNOG" id="KOG4653">
    <property type="taxonomic scope" value="Eukaryota"/>
</dbReference>
<dbReference type="PANTHER" id="PTHR20959:SF1">
    <property type="entry name" value="TRANSPORT AND GOLGI ORGANIZATION PROTEIN 6 HOMOLOG"/>
    <property type="match status" value="1"/>
</dbReference>
<feature type="region of interest" description="Disordered" evidence="2">
    <location>
        <begin position="53"/>
        <end position="81"/>
    </location>
</feature>
<dbReference type="RefSeq" id="XP_007272305.1">
    <property type="nucleotide sequence ID" value="XM_007272243.1"/>
</dbReference>
<evidence type="ECO:0000313" key="5">
    <source>
        <dbReference type="Proteomes" id="UP000053630"/>
    </source>
</evidence>
<dbReference type="KEGG" id="fme:FOMMEDRAFT_24437"/>
<proteinExistence type="inferred from homology"/>
<feature type="compositionally biased region" description="Polar residues" evidence="2">
    <location>
        <begin position="395"/>
        <end position="409"/>
    </location>
</feature>
<protein>
    <recommendedName>
        <fullName evidence="3">RNA polymerase II assembly factor Rtp1 C-terminal domain-containing protein</fullName>
    </recommendedName>
</protein>
<sequence length="553" mass="59302">MKISEQVGADAPADSPLRRPDVTRMLMFIKMTLAQEVVVGNAKGRREGGLSLESLRIVPEEDGEGGESDSDDEDLAPGLEGVNKREHLSVTAVNLLIALLEEHPDLSPRTVPLLNDIYEQLEPLANSDSEALRPRAREARIILTARLVSSSSFPVKGDEQEGVGEESPREKYQRALKLLQDPLLPVRAHGLLLLRELVAPAGTAPRRRDKDKAGGSATVSTVQGVGVAAPSVDVALVPGILYIFMQSIQDEDSYIFLNAVQGVAALVDGFGREVLLGLLDEYAKGLEGVGGSEATMTSREVDLRVRIGEALGQVIKRCGDALGKYVDIIVPRLFAVVRASHLPTTLRTSAVSLLATAADTNALALNPYSVDLIGAMVDLVQIESVRSGPKPRQPDSPNFSGTDTDSIKSSKGLHTGGTKLADAKIKNKSESGAKMIPPRRATVGSDPGASRETKAETEDDEVTMDTRPTVSNPKFPPLRRAVYLHFLSLLILALTSRVYDGEHVGVVPSGSEMNHAALVLIYVSTTDEDGVVRIMAREANGQLQQLRNSVLGF</sequence>
<evidence type="ECO:0000313" key="4">
    <source>
        <dbReference type="EMBL" id="EJC97432.1"/>
    </source>
</evidence>
<dbReference type="InterPro" id="IPR019451">
    <property type="entry name" value="Rtp1_C1"/>
</dbReference>
<reference evidence="5" key="1">
    <citation type="journal article" date="2012" name="Science">
        <title>The Paleozoic origin of enzymatic lignin decomposition reconstructed from 31 fungal genomes.</title>
        <authorList>
            <person name="Floudas D."/>
            <person name="Binder M."/>
            <person name="Riley R."/>
            <person name="Barry K."/>
            <person name="Blanchette R.A."/>
            <person name="Henrissat B."/>
            <person name="Martinez A.T."/>
            <person name="Otillar R."/>
            <person name="Spatafora J.W."/>
            <person name="Yadav J.S."/>
            <person name="Aerts A."/>
            <person name="Benoit I."/>
            <person name="Boyd A."/>
            <person name="Carlson A."/>
            <person name="Copeland A."/>
            <person name="Coutinho P.M."/>
            <person name="de Vries R.P."/>
            <person name="Ferreira P."/>
            <person name="Findley K."/>
            <person name="Foster B."/>
            <person name="Gaskell J."/>
            <person name="Glotzer D."/>
            <person name="Gorecki P."/>
            <person name="Heitman J."/>
            <person name="Hesse C."/>
            <person name="Hori C."/>
            <person name="Igarashi K."/>
            <person name="Jurgens J.A."/>
            <person name="Kallen N."/>
            <person name="Kersten P."/>
            <person name="Kohler A."/>
            <person name="Kuees U."/>
            <person name="Kumar T.K.A."/>
            <person name="Kuo A."/>
            <person name="LaButti K."/>
            <person name="Larrondo L.F."/>
            <person name="Lindquist E."/>
            <person name="Ling A."/>
            <person name="Lombard V."/>
            <person name="Lucas S."/>
            <person name="Lundell T."/>
            <person name="Martin R."/>
            <person name="McLaughlin D.J."/>
            <person name="Morgenstern I."/>
            <person name="Morin E."/>
            <person name="Murat C."/>
            <person name="Nagy L.G."/>
            <person name="Nolan M."/>
            <person name="Ohm R.A."/>
            <person name="Patyshakuliyeva A."/>
            <person name="Rokas A."/>
            <person name="Ruiz-Duenas F.J."/>
            <person name="Sabat G."/>
            <person name="Salamov A."/>
            <person name="Samejima M."/>
            <person name="Schmutz J."/>
            <person name="Slot J.C."/>
            <person name="St John F."/>
            <person name="Stenlid J."/>
            <person name="Sun H."/>
            <person name="Sun S."/>
            <person name="Syed K."/>
            <person name="Tsang A."/>
            <person name="Wiebenga A."/>
            <person name="Young D."/>
            <person name="Pisabarro A."/>
            <person name="Eastwood D.C."/>
            <person name="Martin F."/>
            <person name="Cullen D."/>
            <person name="Grigoriev I.V."/>
            <person name="Hibbett D.S."/>
        </authorList>
    </citation>
    <scope>NUCLEOTIDE SEQUENCE [LARGE SCALE GENOMIC DNA]</scope>
    <source>
        <strain evidence="5">MF3/22</strain>
    </source>
</reference>
<name>R7SGK3_FOMME</name>
<dbReference type="OrthoDB" id="39591at2759"/>
<feature type="domain" description="RNA polymerase II assembly factor Rtp1 C-terminal" evidence="3">
    <location>
        <begin position="172"/>
        <end position="320"/>
    </location>
</feature>
<dbReference type="EMBL" id="JH718566">
    <property type="protein sequence ID" value="EJC97432.1"/>
    <property type="molecule type" value="Genomic_DNA"/>
</dbReference>
<dbReference type="InterPro" id="IPR039600">
    <property type="entry name" value="TANGO6/Rtp1"/>
</dbReference>
<comment type="similarity">
    <text evidence="1">Belongs to the Tango6 family.</text>
</comment>
<dbReference type="AlphaFoldDB" id="R7SGK3"/>
<dbReference type="GeneID" id="18678465"/>
<keyword evidence="5" id="KW-1185">Reference proteome</keyword>
<dbReference type="InterPro" id="IPR011989">
    <property type="entry name" value="ARM-like"/>
</dbReference>
<dbReference type="Proteomes" id="UP000053630">
    <property type="component" value="Unassembled WGS sequence"/>
</dbReference>
<dbReference type="PANTHER" id="PTHR20959">
    <property type="entry name" value="TRANSPORT AND GOLGI ORGANIZATION PROTEIN 6 FAMILY MEMBER"/>
    <property type="match status" value="1"/>
</dbReference>
<dbReference type="SUPFAM" id="SSF48371">
    <property type="entry name" value="ARM repeat"/>
    <property type="match status" value="1"/>
</dbReference>
<accession>R7SGK3</accession>
<evidence type="ECO:0000256" key="2">
    <source>
        <dbReference type="SAM" id="MobiDB-lite"/>
    </source>
</evidence>
<evidence type="ECO:0000256" key="1">
    <source>
        <dbReference type="ARBA" id="ARBA00005724"/>
    </source>
</evidence>
<gene>
    <name evidence="4" type="ORF">FOMMEDRAFT_24437</name>
</gene>